<evidence type="ECO:0000313" key="8">
    <source>
        <dbReference type="EMBL" id="CAD9578771.1"/>
    </source>
</evidence>
<keyword evidence="4 5" id="KW-0413">Isomerase</keyword>
<dbReference type="InterPro" id="IPR046357">
    <property type="entry name" value="PPIase_dom_sf"/>
</dbReference>
<dbReference type="EMBL" id="HBGY01014940">
    <property type="protein sequence ID" value="CAD9578771.1"/>
    <property type="molecule type" value="Transcribed_RNA"/>
</dbReference>
<dbReference type="GO" id="GO:0003755">
    <property type="term" value="F:peptidyl-prolyl cis-trans isomerase activity"/>
    <property type="evidence" value="ECO:0007669"/>
    <property type="project" value="UniProtKB-KW"/>
</dbReference>
<evidence type="ECO:0000256" key="2">
    <source>
        <dbReference type="ARBA" id="ARBA00013194"/>
    </source>
</evidence>
<dbReference type="SUPFAM" id="SSF54534">
    <property type="entry name" value="FKBP-like"/>
    <property type="match status" value="1"/>
</dbReference>
<dbReference type="GO" id="GO:0005783">
    <property type="term" value="C:endoplasmic reticulum"/>
    <property type="evidence" value="ECO:0007669"/>
    <property type="project" value="TreeGrafter"/>
</dbReference>
<evidence type="ECO:0000256" key="6">
    <source>
        <dbReference type="SAM" id="MobiDB-lite"/>
    </source>
</evidence>
<organism evidence="8">
    <name type="scientific">Leptocylindrus danicus</name>
    <dbReference type="NCBI Taxonomy" id="163516"/>
    <lineage>
        <taxon>Eukaryota</taxon>
        <taxon>Sar</taxon>
        <taxon>Stramenopiles</taxon>
        <taxon>Ochrophyta</taxon>
        <taxon>Bacillariophyta</taxon>
        <taxon>Coscinodiscophyceae</taxon>
        <taxon>Chaetocerotophycidae</taxon>
        <taxon>Leptocylindrales</taxon>
        <taxon>Leptocylindraceae</taxon>
        <taxon>Leptocylindrus</taxon>
    </lineage>
</organism>
<dbReference type="InterPro" id="IPR001179">
    <property type="entry name" value="PPIase_FKBP_dom"/>
</dbReference>
<dbReference type="AlphaFoldDB" id="A0A7S2KL75"/>
<evidence type="ECO:0000256" key="4">
    <source>
        <dbReference type="ARBA" id="ARBA00023235"/>
    </source>
</evidence>
<accession>A0A7S2KL75</accession>
<evidence type="ECO:0000256" key="1">
    <source>
        <dbReference type="ARBA" id="ARBA00000971"/>
    </source>
</evidence>
<dbReference type="InterPro" id="IPR044609">
    <property type="entry name" value="FKBP2/11"/>
</dbReference>
<dbReference type="PANTHER" id="PTHR45779">
    <property type="entry name" value="PEPTIDYLPROLYL ISOMERASE"/>
    <property type="match status" value="1"/>
</dbReference>
<dbReference type="Pfam" id="PF00254">
    <property type="entry name" value="FKBP_C"/>
    <property type="match status" value="1"/>
</dbReference>
<reference evidence="8" key="1">
    <citation type="submission" date="2021-01" db="EMBL/GenBank/DDBJ databases">
        <authorList>
            <person name="Corre E."/>
            <person name="Pelletier E."/>
            <person name="Niang G."/>
            <person name="Scheremetjew M."/>
            <person name="Finn R."/>
            <person name="Kale V."/>
            <person name="Holt S."/>
            <person name="Cochrane G."/>
            <person name="Meng A."/>
            <person name="Brown T."/>
            <person name="Cohen L."/>
        </authorList>
    </citation>
    <scope>NUCLEOTIDE SEQUENCE</scope>
    <source>
        <strain evidence="8">B650</strain>
    </source>
</reference>
<sequence length="138" mass="14008">MEHGPEGPGEGMKPSAGAVVKVHYHGTLPDGTIFDSSIGKDPVQFPLANVIDGWKVGLQQMHEGEVAMLGIPPNLAYGAEGTPDGRIPGGATLFFKVELLEIVSGGIGGSPLLGADGKSLKKNKPGSSGLLGADGKPL</sequence>
<feature type="region of interest" description="Disordered" evidence="6">
    <location>
        <begin position="115"/>
        <end position="138"/>
    </location>
</feature>
<keyword evidence="3 5" id="KW-0697">Rotamase</keyword>
<proteinExistence type="predicted"/>
<gene>
    <name evidence="8" type="ORF">LDAN0321_LOCUS9682</name>
</gene>
<dbReference type="PROSITE" id="PS50059">
    <property type="entry name" value="FKBP_PPIASE"/>
    <property type="match status" value="1"/>
</dbReference>
<dbReference type="PANTHER" id="PTHR45779:SF7">
    <property type="entry name" value="PEPTIDYLPROLYL ISOMERASE"/>
    <property type="match status" value="1"/>
</dbReference>
<comment type="catalytic activity">
    <reaction evidence="1 5">
        <text>[protein]-peptidylproline (omega=180) = [protein]-peptidylproline (omega=0)</text>
        <dbReference type="Rhea" id="RHEA:16237"/>
        <dbReference type="Rhea" id="RHEA-COMP:10747"/>
        <dbReference type="Rhea" id="RHEA-COMP:10748"/>
        <dbReference type="ChEBI" id="CHEBI:83833"/>
        <dbReference type="ChEBI" id="CHEBI:83834"/>
        <dbReference type="EC" id="5.2.1.8"/>
    </reaction>
</comment>
<evidence type="ECO:0000256" key="3">
    <source>
        <dbReference type="ARBA" id="ARBA00023110"/>
    </source>
</evidence>
<name>A0A7S2KL75_9STRA</name>
<dbReference type="EC" id="5.2.1.8" evidence="2 5"/>
<evidence type="ECO:0000256" key="5">
    <source>
        <dbReference type="PROSITE-ProRule" id="PRU00277"/>
    </source>
</evidence>
<evidence type="ECO:0000259" key="7">
    <source>
        <dbReference type="PROSITE" id="PS50059"/>
    </source>
</evidence>
<feature type="domain" description="PPIase FKBP-type" evidence="7">
    <location>
        <begin position="17"/>
        <end position="103"/>
    </location>
</feature>
<dbReference type="Gene3D" id="3.10.50.40">
    <property type="match status" value="1"/>
</dbReference>
<protein>
    <recommendedName>
        <fullName evidence="2 5">peptidylprolyl isomerase</fullName>
        <ecNumber evidence="2 5">5.2.1.8</ecNumber>
    </recommendedName>
</protein>